<evidence type="ECO:0000256" key="5">
    <source>
        <dbReference type="ARBA" id="ARBA00022692"/>
    </source>
</evidence>
<keyword evidence="5 8" id="KW-0812">Transmembrane</keyword>
<keyword evidence="3 8" id="KW-0813">Transport</keyword>
<comment type="subcellular location">
    <subcellularLocation>
        <location evidence="8">Cell inner membrane</location>
        <topology evidence="8">Multi-pass membrane protein</topology>
    </subcellularLocation>
    <subcellularLocation>
        <location evidence="1">Cell membrane</location>
        <topology evidence="1">Multi-pass membrane protein</topology>
    </subcellularLocation>
</comment>
<keyword evidence="6 8" id="KW-1133">Transmembrane helix</keyword>
<feature type="transmembrane region" description="Helical" evidence="8">
    <location>
        <begin position="149"/>
        <end position="168"/>
    </location>
</feature>
<keyword evidence="10" id="KW-1185">Reference proteome</keyword>
<proteinExistence type="inferred from homology"/>
<feature type="transmembrane region" description="Helical" evidence="8">
    <location>
        <begin position="188"/>
        <end position="208"/>
    </location>
</feature>
<gene>
    <name evidence="9" type="ORF">J1N51_07870</name>
</gene>
<dbReference type="PROSITE" id="PS00873">
    <property type="entry name" value="NA_ALANINE_SYMP"/>
    <property type="match status" value="1"/>
</dbReference>
<dbReference type="AlphaFoldDB" id="A0A975HJ02"/>
<comment type="similarity">
    <text evidence="2 8">Belongs to the alanine or glycine:cation symporter (AGCS) (TC 2.A.25) family.</text>
</comment>
<dbReference type="Pfam" id="PF01235">
    <property type="entry name" value="Na_Ala_symp"/>
    <property type="match status" value="1"/>
</dbReference>
<sequence length="453" mass="48843">MDWLIQVTAAFSNFVWGMPMIVWLVGGGIFFSLYSKFVPFRYLPHGISLLTGKHDKDSEKGDLTHAQALSAALAGTVGMGNIAGVALAITAGGPGAVFWMWLTALLGVSTKFFTCSLGVMFRTTDKDGNVHGGPMYVIMEGLGKRWKPLALLFAFAGLFGTIPSFQANQLTAAFREELVPDSWVSNPMLFNSIVAVVITVLVAAVILGGLKRVAYVTSRLVPVMAISYLLMTLAVLFNHASEVPALISSIFVQAFKAEAISGGLLGVIIIGVSRGVFSNEAGIGTEVLAHGAVKTDEPIREGLVGMLGPMVDTLIICTCTALVILASGMWQDVEGIKGVELTMQVFGQELGLIGQILLAIQILFLAASTMFTYWYYGEKCFAFMVGQERAHLYKWFYLFSIVAGCIVTLDVVFNFMIGMYGLMAIPTMLSAFILAPKVKAAAQVYFAKLDQQK</sequence>
<feature type="transmembrane region" description="Helical" evidence="8">
    <location>
        <begin position="220"/>
        <end position="240"/>
    </location>
</feature>
<organism evidence="9 10">
    <name type="scientific">Psychrosphaera ytuae</name>
    <dbReference type="NCBI Taxonomy" id="2820710"/>
    <lineage>
        <taxon>Bacteria</taxon>
        <taxon>Pseudomonadati</taxon>
        <taxon>Pseudomonadota</taxon>
        <taxon>Gammaproteobacteria</taxon>
        <taxon>Alteromonadales</taxon>
        <taxon>Pseudoalteromonadaceae</taxon>
        <taxon>Psychrosphaera</taxon>
    </lineage>
</organism>
<dbReference type="Proteomes" id="UP000682739">
    <property type="component" value="Chromosome"/>
</dbReference>
<dbReference type="GO" id="GO:0005283">
    <property type="term" value="F:amino acid:sodium symporter activity"/>
    <property type="evidence" value="ECO:0007669"/>
    <property type="project" value="InterPro"/>
</dbReference>
<feature type="transmembrane region" description="Helical" evidence="8">
    <location>
        <begin position="14"/>
        <end position="34"/>
    </location>
</feature>
<dbReference type="PANTHER" id="PTHR30330">
    <property type="entry name" value="AGSS FAMILY TRANSPORTER, SODIUM-ALANINE"/>
    <property type="match status" value="1"/>
</dbReference>
<feature type="transmembrane region" description="Helical" evidence="8">
    <location>
        <begin position="68"/>
        <end position="92"/>
    </location>
</feature>
<feature type="transmembrane region" description="Helical" evidence="8">
    <location>
        <begin position="310"/>
        <end position="330"/>
    </location>
</feature>
<keyword evidence="7 8" id="KW-0472">Membrane</keyword>
<feature type="transmembrane region" description="Helical" evidence="8">
    <location>
        <begin position="423"/>
        <end position="447"/>
    </location>
</feature>
<dbReference type="GO" id="GO:0005886">
    <property type="term" value="C:plasma membrane"/>
    <property type="evidence" value="ECO:0007669"/>
    <property type="project" value="UniProtKB-SubCell"/>
</dbReference>
<feature type="transmembrane region" description="Helical" evidence="8">
    <location>
        <begin position="350"/>
        <end position="376"/>
    </location>
</feature>
<feature type="transmembrane region" description="Helical" evidence="8">
    <location>
        <begin position="246"/>
        <end position="270"/>
    </location>
</feature>
<dbReference type="PRINTS" id="PR00175">
    <property type="entry name" value="NAALASMPORT"/>
</dbReference>
<accession>A0A975HJ02</accession>
<protein>
    <submittedName>
        <fullName evidence="9">Sodium:alanine symporter family protein</fullName>
    </submittedName>
</protein>
<evidence type="ECO:0000256" key="3">
    <source>
        <dbReference type="ARBA" id="ARBA00022448"/>
    </source>
</evidence>
<keyword evidence="4" id="KW-1003">Cell membrane</keyword>
<evidence type="ECO:0000256" key="4">
    <source>
        <dbReference type="ARBA" id="ARBA00022475"/>
    </source>
</evidence>
<evidence type="ECO:0000256" key="7">
    <source>
        <dbReference type="ARBA" id="ARBA00023136"/>
    </source>
</evidence>
<feature type="transmembrane region" description="Helical" evidence="8">
    <location>
        <begin position="98"/>
        <end position="121"/>
    </location>
</feature>
<evidence type="ECO:0000256" key="2">
    <source>
        <dbReference type="ARBA" id="ARBA00009261"/>
    </source>
</evidence>
<evidence type="ECO:0000256" key="6">
    <source>
        <dbReference type="ARBA" id="ARBA00022989"/>
    </source>
</evidence>
<evidence type="ECO:0000256" key="1">
    <source>
        <dbReference type="ARBA" id="ARBA00004651"/>
    </source>
</evidence>
<dbReference type="PANTHER" id="PTHR30330:SF3">
    <property type="entry name" value="TRANSCRIPTIONAL REGULATOR, LRP FAMILY"/>
    <property type="match status" value="1"/>
</dbReference>
<keyword evidence="8" id="KW-0769">Symport</keyword>
<dbReference type="NCBIfam" id="TIGR00835">
    <property type="entry name" value="agcS"/>
    <property type="match status" value="1"/>
</dbReference>
<dbReference type="InterPro" id="IPR001463">
    <property type="entry name" value="Na/Ala_symport"/>
</dbReference>
<reference evidence="9" key="1">
    <citation type="submission" date="2021-03" db="EMBL/GenBank/DDBJ databases">
        <title>Description of Psychrosphaera ytuae sp. nov. isolated from deep sea sediment of South China Sea.</title>
        <authorList>
            <person name="Zhang J."/>
            <person name="Xu X.-D."/>
        </authorList>
    </citation>
    <scope>NUCLEOTIDE SEQUENCE</scope>
    <source>
        <strain evidence="9">MTZ26</strain>
    </source>
</reference>
<dbReference type="EMBL" id="CP072110">
    <property type="protein sequence ID" value="QTH62699.1"/>
    <property type="molecule type" value="Genomic_DNA"/>
</dbReference>
<dbReference type="KEGG" id="psym:J1N51_07870"/>
<evidence type="ECO:0000313" key="9">
    <source>
        <dbReference type="EMBL" id="QTH62699.1"/>
    </source>
</evidence>
<dbReference type="Gene3D" id="1.20.1740.10">
    <property type="entry name" value="Amino acid/polyamine transporter I"/>
    <property type="match status" value="1"/>
</dbReference>
<keyword evidence="8" id="KW-0997">Cell inner membrane</keyword>
<evidence type="ECO:0000256" key="8">
    <source>
        <dbReference type="RuleBase" id="RU363064"/>
    </source>
</evidence>
<name>A0A975HJ02_9GAMM</name>
<feature type="transmembrane region" description="Helical" evidence="8">
    <location>
        <begin position="396"/>
        <end position="417"/>
    </location>
</feature>
<dbReference type="RefSeq" id="WP_208830104.1">
    <property type="nucleotide sequence ID" value="NZ_CP072110.1"/>
</dbReference>
<evidence type="ECO:0000313" key="10">
    <source>
        <dbReference type="Proteomes" id="UP000682739"/>
    </source>
</evidence>